<dbReference type="InterPro" id="IPR036116">
    <property type="entry name" value="FN3_sf"/>
</dbReference>
<dbReference type="InterPro" id="IPR003961">
    <property type="entry name" value="FN3_dom"/>
</dbReference>
<dbReference type="AlphaFoldDB" id="A0A0S7WL08"/>
<dbReference type="SUPFAM" id="SSF49265">
    <property type="entry name" value="Fibronectin type III"/>
    <property type="match status" value="1"/>
</dbReference>
<comment type="caution">
    <text evidence="2">The sequence shown here is derived from an EMBL/GenBank/DDBJ whole genome shotgun (WGS) entry which is preliminary data.</text>
</comment>
<evidence type="ECO:0000256" key="1">
    <source>
        <dbReference type="SAM" id="SignalP"/>
    </source>
</evidence>
<organism evidence="2 3">
    <name type="scientific">candidate division TA06 bacterium DG_26</name>
    <dbReference type="NCBI Taxonomy" id="1703771"/>
    <lineage>
        <taxon>Bacteria</taxon>
        <taxon>Bacteria division TA06</taxon>
    </lineage>
</organism>
<evidence type="ECO:0000313" key="2">
    <source>
        <dbReference type="EMBL" id="KPJ50585.1"/>
    </source>
</evidence>
<protein>
    <recommendedName>
        <fullName evidence="4">Fibronectin type-III domain-containing protein</fullName>
    </recommendedName>
</protein>
<feature type="chain" id="PRO_5006639503" description="Fibronectin type-III domain-containing protein" evidence="1">
    <location>
        <begin position="19"/>
        <end position="632"/>
    </location>
</feature>
<dbReference type="EMBL" id="LIZT01000017">
    <property type="protein sequence ID" value="KPJ50585.1"/>
    <property type="molecule type" value="Genomic_DNA"/>
</dbReference>
<dbReference type="Proteomes" id="UP000051124">
    <property type="component" value="Unassembled WGS sequence"/>
</dbReference>
<dbReference type="SUPFAM" id="SSF63829">
    <property type="entry name" value="Calcium-dependent phosphotriesterase"/>
    <property type="match status" value="1"/>
</dbReference>
<feature type="signal peptide" evidence="1">
    <location>
        <begin position="1"/>
        <end position="18"/>
    </location>
</feature>
<dbReference type="Gene3D" id="2.130.10.10">
    <property type="entry name" value="YVTN repeat-like/Quinoprotein amine dehydrogenase"/>
    <property type="match status" value="1"/>
</dbReference>
<dbReference type="CDD" id="cd00063">
    <property type="entry name" value="FN3"/>
    <property type="match status" value="1"/>
</dbReference>
<name>A0A0S7WL08_UNCT6</name>
<accession>A0A0S7WL08</accession>
<gene>
    <name evidence="2" type="ORF">AMJ40_02425</name>
</gene>
<keyword evidence="1" id="KW-0732">Signal</keyword>
<sequence>MRCRVALLVCIVCGLSHSSTTRFWVSSTQEDFTKGEVRNVSISAEGEVSIAPELQLIEDTGEKFVWCVTTDRKGDLYLGTGDEGRIFKLEKTGRITLFCDLEEPEILSLCFRHPHLYAGVGPSGVVYEIDSRGNAEEYFKTGEKYVWDILLMGQKDLYIATGEKAKIYRISEKGKGDLIYESSDSHFTRLVSHGERLYAATSGAGKIYEIKFDSNPRVVYQTEEEEILAFAIDTEAVLWVGANSKEGTSCSVYRVDPEGVARRVWSPPDSVIHSLLCFEERLLIGTGNEGMIYSLHPGGSTAVLTKCEDSAILRFAVSDGIWVATGNVGKIYRLERSLSDEGVIVSETFDTEGLSRWGRITWAGDLTAGCRIELFTRSGNSMKVDDTWSEWIGPYENHGRVESPDARFIQWKAILIGTSQSSPSLREVKIPYLQRNMAPEVVSVTVEDQIESRTKQITWDAWDPNGDSLLYELYFKGEGEKSWKCLAEEIVVSEYALESILLPDGVYEVKVVAKDSPQNPQNLVLAGERMSQDFRIDNSPPEVIIKSADSRGDRLEVSVIVVDEATAIRWCEYSVDAGDWNHVAPEDGIFDAQEERFLFFVDHLGDGEHLLVIRGEDGQGNQSMARRVVKMP</sequence>
<dbReference type="InterPro" id="IPR015943">
    <property type="entry name" value="WD40/YVTN_repeat-like_dom_sf"/>
</dbReference>
<evidence type="ECO:0000313" key="3">
    <source>
        <dbReference type="Proteomes" id="UP000051124"/>
    </source>
</evidence>
<evidence type="ECO:0008006" key="4">
    <source>
        <dbReference type="Google" id="ProtNLM"/>
    </source>
</evidence>
<proteinExistence type="predicted"/>
<reference evidence="2 3" key="1">
    <citation type="journal article" date="2015" name="Microbiome">
        <title>Genomic resolution of linkages in carbon, nitrogen, and sulfur cycling among widespread estuary sediment bacteria.</title>
        <authorList>
            <person name="Baker B.J."/>
            <person name="Lazar C.S."/>
            <person name="Teske A.P."/>
            <person name="Dick G.J."/>
        </authorList>
    </citation>
    <scope>NUCLEOTIDE SEQUENCE [LARGE SCALE GENOMIC DNA]</scope>
    <source>
        <strain evidence="2">DG_26</strain>
    </source>
</reference>